<dbReference type="CDD" id="cd24048">
    <property type="entry name" value="ASKHA_NBD_FtsA"/>
    <property type="match status" value="1"/>
</dbReference>
<dbReference type="PIRSF" id="PIRSF003101">
    <property type="entry name" value="FtsA"/>
    <property type="match status" value="1"/>
</dbReference>
<evidence type="ECO:0000256" key="5">
    <source>
        <dbReference type="HAMAP-Rule" id="MF_02033"/>
    </source>
</evidence>
<dbReference type="Pfam" id="PF14450">
    <property type="entry name" value="FtsA"/>
    <property type="match status" value="1"/>
</dbReference>
<dbReference type="Pfam" id="PF02491">
    <property type="entry name" value="SHS2_FTSA"/>
    <property type="match status" value="1"/>
</dbReference>
<keyword evidence="9" id="KW-1185">Reference proteome</keyword>
<dbReference type="InterPro" id="IPR003494">
    <property type="entry name" value="SHS2_FtsA"/>
</dbReference>
<name>A0ABV7AHQ5_9RHOB</name>
<evidence type="ECO:0000313" key="9">
    <source>
        <dbReference type="Proteomes" id="UP001595443"/>
    </source>
</evidence>
<dbReference type="SUPFAM" id="SSF53067">
    <property type="entry name" value="Actin-like ATPase domain"/>
    <property type="match status" value="2"/>
</dbReference>
<comment type="function">
    <text evidence="5 6">Cell division protein that is involved in the assembly of the Z ring. May serve as a membrane anchor for the Z ring.</text>
</comment>
<dbReference type="InterPro" id="IPR043129">
    <property type="entry name" value="ATPase_NBD"/>
</dbReference>
<dbReference type="PANTHER" id="PTHR32432">
    <property type="entry name" value="CELL DIVISION PROTEIN FTSA-RELATED"/>
    <property type="match status" value="1"/>
</dbReference>
<evidence type="ECO:0000313" key="8">
    <source>
        <dbReference type="EMBL" id="MFC2968655.1"/>
    </source>
</evidence>
<dbReference type="Proteomes" id="UP001595443">
    <property type="component" value="Unassembled WGS sequence"/>
</dbReference>
<dbReference type="Gene3D" id="3.30.420.40">
    <property type="match status" value="1"/>
</dbReference>
<evidence type="ECO:0000256" key="4">
    <source>
        <dbReference type="ARBA" id="ARBA00023306"/>
    </source>
</evidence>
<dbReference type="InterPro" id="IPR050696">
    <property type="entry name" value="FtsA/MreB"/>
</dbReference>
<keyword evidence="1 5" id="KW-1003">Cell membrane</keyword>
<organism evidence="8 9">
    <name type="scientific">Acidimangrovimonas pyrenivorans</name>
    <dbReference type="NCBI Taxonomy" id="2030798"/>
    <lineage>
        <taxon>Bacteria</taxon>
        <taxon>Pseudomonadati</taxon>
        <taxon>Pseudomonadota</taxon>
        <taxon>Alphaproteobacteria</taxon>
        <taxon>Rhodobacterales</taxon>
        <taxon>Paracoccaceae</taxon>
        <taxon>Acidimangrovimonas</taxon>
    </lineage>
</organism>
<keyword evidence="4 5" id="KW-0131">Cell cycle</keyword>
<protein>
    <recommendedName>
        <fullName evidence="5 6">Cell division protein FtsA</fullName>
    </recommendedName>
</protein>
<evidence type="ECO:0000256" key="6">
    <source>
        <dbReference type="PIRNR" id="PIRNR003101"/>
    </source>
</evidence>
<feature type="domain" description="SHS2" evidence="7">
    <location>
        <begin position="24"/>
        <end position="225"/>
    </location>
</feature>
<comment type="subcellular location">
    <subcellularLocation>
        <location evidence="5">Cell membrane</location>
        <topology evidence="5">Peripheral membrane protein</topology>
        <orientation evidence="5">Cytoplasmic side</orientation>
    </subcellularLocation>
    <text evidence="5">Localizes to the Z ring in an FtsZ-dependent manner. Targeted to the membrane through a conserved C-terminal amphipathic helix.</text>
</comment>
<gene>
    <name evidence="5 8" type="primary">ftsA</name>
    <name evidence="8" type="ORF">ACFOES_11175</name>
</gene>
<comment type="subunit">
    <text evidence="5">Self-interacts. Interacts with FtsZ.</text>
</comment>
<evidence type="ECO:0000256" key="1">
    <source>
        <dbReference type="ARBA" id="ARBA00022475"/>
    </source>
</evidence>
<evidence type="ECO:0000256" key="2">
    <source>
        <dbReference type="ARBA" id="ARBA00022618"/>
    </source>
</evidence>
<evidence type="ECO:0000259" key="7">
    <source>
        <dbReference type="SMART" id="SM00842"/>
    </source>
</evidence>
<comment type="caution">
    <text evidence="8">The sequence shown here is derived from an EMBL/GenBank/DDBJ whole genome shotgun (WGS) entry which is preliminary data.</text>
</comment>
<reference evidence="9" key="1">
    <citation type="journal article" date="2019" name="Int. J. Syst. Evol. Microbiol.">
        <title>The Global Catalogue of Microorganisms (GCM) 10K type strain sequencing project: providing services to taxonomists for standard genome sequencing and annotation.</title>
        <authorList>
            <consortium name="The Broad Institute Genomics Platform"/>
            <consortium name="The Broad Institute Genome Sequencing Center for Infectious Disease"/>
            <person name="Wu L."/>
            <person name="Ma J."/>
        </authorList>
    </citation>
    <scope>NUCLEOTIDE SEQUENCE [LARGE SCALE GENOMIC DNA]</scope>
    <source>
        <strain evidence="9">KCTC 62192</strain>
    </source>
</reference>
<dbReference type="EMBL" id="JBHRSK010000007">
    <property type="protein sequence ID" value="MFC2968655.1"/>
    <property type="molecule type" value="Genomic_DNA"/>
</dbReference>
<dbReference type="GO" id="GO:0051301">
    <property type="term" value="P:cell division"/>
    <property type="evidence" value="ECO:0007669"/>
    <property type="project" value="UniProtKB-KW"/>
</dbReference>
<keyword evidence="3 5" id="KW-0472">Membrane</keyword>
<dbReference type="NCBIfam" id="TIGR01174">
    <property type="entry name" value="ftsA"/>
    <property type="match status" value="1"/>
</dbReference>
<dbReference type="PANTHER" id="PTHR32432:SF4">
    <property type="entry name" value="CELL DIVISION PROTEIN FTSA"/>
    <property type="match status" value="1"/>
</dbReference>
<keyword evidence="2 5" id="KW-0132">Cell division</keyword>
<dbReference type="RefSeq" id="WP_377833352.1">
    <property type="nucleotide sequence ID" value="NZ_JBHRSK010000007.1"/>
</dbReference>
<comment type="similarity">
    <text evidence="5 6">Belongs to the FtsA/MreB family.</text>
</comment>
<dbReference type="SMART" id="SM00842">
    <property type="entry name" value="FtsA"/>
    <property type="match status" value="1"/>
</dbReference>
<dbReference type="HAMAP" id="MF_02033">
    <property type="entry name" value="FtsA"/>
    <property type="match status" value="1"/>
</dbReference>
<accession>A0ABV7AHQ5</accession>
<proteinExistence type="inferred from homology"/>
<sequence>MTDLYQSQRTMRHMRRAAMQRGVIAILDVGTSKIACLILRFDGPETFRDSDGVGPMAGQSSFRVIGAATTRSRGVRFGEIDAMHETERAIRTAVQAAQKMANVRVDHVIASFSGARPRSYGLAGEWELQDGEVSEHDIARVLAACDMPDIGQGREVLHAQPVNFAIDHRSGLGDPRGQIGNRLACDMHLLSVDTTAIQNLLAAIKRCDLEVAGLASSAYVSGVSSLVEDEQELGAACIDLGGGATGLSIFIKKHMIYADSVRLGGDHVTSDIAKGLQVPMAVAERIKTRHGGVVATGMDDREMIEIGADSGDWDKDRRQVSRAELIGIIRPRVEEILEEVRARLDAAGFEHLPSQQIVLTGGASQIPGLDGLAARILGQRVRLGRPLRVQGLPQAATGAAFASAVGLCLFAAHPQDEWWDFDIPSERYPARSLKRALKWFKDNW</sequence>
<evidence type="ECO:0000256" key="3">
    <source>
        <dbReference type="ARBA" id="ARBA00023136"/>
    </source>
</evidence>
<dbReference type="InterPro" id="IPR020823">
    <property type="entry name" value="Cell_div_FtsA"/>
</dbReference>